<proteinExistence type="predicted"/>
<dbReference type="EMBL" id="AUBJ02000001">
    <property type="protein sequence ID" value="MCP2333186.1"/>
    <property type="molecule type" value="Genomic_DNA"/>
</dbReference>
<sequence>MTLVLCLSVGGDSSPRISDVRIGGVGSRLCQSDVNGETFMTFSSGLENEGGRTVRVTGASLLNEENFTLVEMLLVPVPEPEENGDILLVPYQGGGYPSDEMIADTSSENGQEAWAARVPVVGAEIEPGVEWTLTTIAERTAESASTDGVRLFSEDDRGREYYSDSTLQVSMEPRCS</sequence>
<evidence type="ECO:0000313" key="1">
    <source>
        <dbReference type="EMBL" id="MCP2333186.1"/>
    </source>
</evidence>
<name>A0ABT1JKZ2_ACTCY</name>
<accession>A0ABT1JKZ2</accession>
<comment type="caution">
    <text evidence="1">The sequence shown here is derived from an EMBL/GenBank/DDBJ whole genome shotgun (WGS) entry which is preliminary data.</text>
</comment>
<gene>
    <name evidence="1" type="ORF">G443_003456</name>
</gene>
<dbReference type="Proteomes" id="UP000791080">
    <property type="component" value="Unassembled WGS sequence"/>
</dbReference>
<organism evidence="1 2">
    <name type="scientific">Actinoalloteichus caeruleus DSM 43889</name>
    <dbReference type="NCBI Taxonomy" id="1120930"/>
    <lineage>
        <taxon>Bacteria</taxon>
        <taxon>Bacillati</taxon>
        <taxon>Actinomycetota</taxon>
        <taxon>Actinomycetes</taxon>
        <taxon>Pseudonocardiales</taxon>
        <taxon>Pseudonocardiaceae</taxon>
        <taxon>Actinoalloteichus</taxon>
        <taxon>Actinoalloteichus cyanogriseus</taxon>
    </lineage>
</organism>
<protein>
    <submittedName>
        <fullName evidence="1">Uncharacterized protein</fullName>
    </submittedName>
</protein>
<evidence type="ECO:0000313" key="2">
    <source>
        <dbReference type="Proteomes" id="UP000791080"/>
    </source>
</evidence>
<keyword evidence="2" id="KW-1185">Reference proteome</keyword>
<reference evidence="1 2" key="1">
    <citation type="submission" date="2022-06" db="EMBL/GenBank/DDBJ databases">
        <title>Genomic Encyclopedia of Type Strains, Phase I: the one thousand microbial genomes (KMG-I) project.</title>
        <authorList>
            <person name="Kyrpides N."/>
        </authorList>
    </citation>
    <scope>NUCLEOTIDE SEQUENCE [LARGE SCALE GENOMIC DNA]</scope>
    <source>
        <strain evidence="1 2">DSM 43889</strain>
    </source>
</reference>